<dbReference type="InterPro" id="IPR035985">
    <property type="entry name" value="Ubiquitin-activating_enz"/>
</dbReference>
<dbReference type="GO" id="GO:0008641">
    <property type="term" value="F:ubiquitin-like modifier activating enzyme activity"/>
    <property type="evidence" value="ECO:0007669"/>
    <property type="project" value="InterPro"/>
</dbReference>
<dbReference type="Gene3D" id="3.40.50.720">
    <property type="entry name" value="NAD(P)-binding Rossmann-like Domain"/>
    <property type="match status" value="1"/>
</dbReference>
<name>A0A0T5XEJ2_9BACT</name>
<organism evidence="2 3">
    <name type="scientific">Acetomicrobium hydrogeniformans ATCC BAA-1850</name>
    <dbReference type="NCBI Taxonomy" id="592015"/>
    <lineage>
        <taxon>Bacteria</taxon>
        <taxon>Thermotogati</taxon>
        <taxon>Synergistota</taxon>
        <taxon>Synergistia</taxon>
        <taxon>Synergistales</taxon>
        <taxon>Acetomicrobiaceae</taxon>
        <taxon>Acetomicrobium</taxon>
    </lineage>
</organism>
<dbReference type="OrthoDB" id="9804286at2"/>
<dbReference type="GO" id="GO:0061504">
    <property type="term" value="P:cyclic threonylcarbamoyladenosine biosynthetic process"/>
    <property type="evidence" value="ECO:0007669"/>
    <property type="project" value="TreeGrafter"/>
</dbReference>
<gene>
    <name evidence="2" type="ORF">HMPREF1705_03413</name>
</gene>
<keyword evidence="3" id="KW-1185">Reference proteome</keyword>
<comment type="caution">
    <text evidence="2">The sequence shown here is derived from an EMBL/GenBank/DDBJ whole genome shotgun (WGS) entry which is preliminary data.</text>
</comment>
<dbReference type="STRING" id="592015.HMPREF1705_03413"/>
<evidence type="ECO:0000313" key="3">
    <source>
        <dbReference type="Proteomes" id="UP000005273"/>
    </source>
</evidence>
<evidence type="ECO:0000259" key="1">
    <source>
        <dbReference type="Pfam" id="PF00899"/>
    </source>
</evidence>
<dbReference type="Proteomes" id="UP000005273">
    <property type="component" value="Unassembled WGS sequence"/>
</dbReference>
<protein>
    <submittedName>
        <fullName evidence="2">ThiF family protein</fullName>
    </submittedName>
</protein>
<feature type="domain" description="THIF-type NAD/FAD binding fold" evidence="1">
    <location>
        <begin position="55"/>
        <end position="276"/>
    </location>
</feature>
<sequence>MMTDIIEKLKAESYRKNDKIVIPFESIKIISEENKTPVKLIEIELLENGLIPERYERNIGTYGISGQLILLKSKILIVGCGGLGGWNLEILARAGVGYLRLVDGDRFEPHNLNRQIIATENDMYKPKALIAAKRVKNINSGIEAEACSCVFDESTAQRLVDGMDLAIDALDNNRSRFLLFQVCKAKGIPVVHGAIGGFVGQLKVVMPGESHPLEALGNDAPDKGIEVKLGNPPQTPALIATLQANEAIKLLLKKEGLLTDHLLWIDLEHNEWMRLKL</sequence>
<dbReference type="GO" id="GO:0061503">
    <property type="term" value="F:tRNA threonylcarbamoyladenosine dehydratase"/>
    <property type="evidence" value="ECO:0007669"/>
    <property type="project" value="TreeGrafter"/>
</dbReference>
<evidence type="ECO:0000313" key="2">
    <source>
        <dbReference type="EMBL" id="KRT36149.1"/>
    </source>
</evidence>
<dbReference type="PANTHER" id="PTHR43267:SF1">
    <property type="entry name" value="TRNA THREONYLCARBAMOYLADENOSINE DEHYDRATASE"/>
    <property type="match status" value="1"/>
</dbReference>
<dbReference type="RefSeq" id="WP_009201158.1">
    <property type="nucleotide sequence ID" value="NZ_ACJX03000001.1"/>
</dbReference>
<reference evidence="3" key="1">
    <citation type="submission" date="2012-09" db="EMBL/GenBank/DDBJ databases">
        <authorList>
            <person name="Weinstock G."/>
            <person name="Sodergren E."/>
            <person name="Clifton S."/>
            <person name="Fulton L."/>
            <person name="Fulton B."/>
            <person name="Courtney L."/>
            <person name="Fronick C."/>
            <person name="Harrison M."/>
            <person name="Strong C."/>
            <person name="Farmer C."/>
            <person name="Delehaunty K."/>
            <person name="Markovic C."/>
            <person name="Hall O."/>
            <person name="Minx P."/>
            <person name="Tomlinson C."/>
            <person name="Mitreva M."/>
            <person name="Nelson J."/>
            <person name="Hou S."/>
            <person name="Wollam A."/>
            <person name="Pepin K.H."/>
            <person name="Johnson M."/>
            <person name="Bhonagiri V."/>
            <person name="Nash W.E."/>
            <person name="Suruliraj S."/>
            <person name="Warren W."/>
            <person name="Chinwalla A."/>
            <person name="Mardis E.R."/>
            <person name="Wilson R.K."/>
        </authorList>
    </citation>
    <scope>NUCLEOTIDE SEQUENCE [LARGE SCALE GENOMIC DNA]</scope>
    <source>
        <strain evidence="3">OS1</strain>
    </source>
</reference>
<dbReference type="SUPFAM" id="SSF69572">
    <property type="entry name" value="Activating enzymes of the ubiquitin-like proteins"/>
    <property type="match status" value="1"/>
</dbReference>
<proteinExistence type="predicted"/>
<dbReference type="CDD" id="cd00757">
    <property type="entry name" value="ThiF_MoeB_HesA_family"/>
    <property type="match status" value="1"/>
</dbReference>
<dbReference type="EMBL" id="ACJX03000001">
    <property type="protein sequence ID" value="KRT36149.1"/>
    <property type="molecule type" value="Genomic_DNA"/>
</dbReference>
<dbReference type="InterPro" id="IPR045886">
    <property type="entry name" value="ThiF/MoeB/HesA"/>
</dbReference>
<dbReference type="InterPro" id="IPR000594">
    <property type="entry name" value="ThiF_NAD_FAD-bd"/>
</dbReference>
<accession>A0A0T5XEJ2</accession>
<dbReference type="Pfam" id="PF00899">
    <property type="entry name" value="ThiF"/>
    <property type="match status" value="1"/>
</dbReference>
<dbReference type="eggNOG" id="COG0476">
    <property type="taxonomic scope" value="Bacteria"/>
</dbReference>
<dbReference type="PANTHER" id="PTHR43267">
    <property type="entry name" value="TRNA THREONYLCARBAMOYLADENOSINE DEHYDRATASE"/>
    <property type="match status" value="1"/>
</dbReference>
<dbReference type="AlphaFoldDB" id="A0A0T5XEJ2"/>